<sequence>MSKSGWVIHGSRKVAELDFGADTTMLNLRHAIAELPGMPGWARDFDMLLVISDEASLESFTMEAMQAHQVFMRTWNERYRQGHSPKTALVCASDLKRIIPELWSAMTREGWKTQIGIFTNRAEALEWLAGPD</sequence>
<evidence type="ECO:0000313" key="1">
    <source>
        <dbReference type="EMBL" id="ABI67160.1"/>
    </source>
</evidence>
<accession>Q0AKN3</accession>
<protein>
    <recommendedName>
        <fullName evidence="3">SpoIIAA-like protein</fullName>
    </recommendedName>
</protein>
<proteinExistence type="predicted"/>
<dbReference type="OrthoDB" id="7630990at2"/>
<name>Q0AKN3_MARMM</name>
<dbReference type="HOGENOM" id="CLU_1914565_0_0_5"/>
<dbReference type="KEGG" id="mmr:Mmar10_2879"/>
<reference evidence="1 2" key="1">
    <citation type="submission" date="2006-08" db="EMBL/GenBank/DDBJ databases">
        <title>Complete sequence of Maricaulis maris MCS10.</title>
        <authorList>
            <consortium name="US DOE Joint Genome Institute"/>
            <person name="Copeland A."/>
            <person name="Lucas S."/>
            <person name="Lapidus A."/>
            <person name="Barry K."/>
            <person name="Detter J.C."/>
            <person name="Glavina del Rio T."/>
            <person name="Hammon N."/>
            <person name="Israni S."/>
            <person name="Dalin E."/>
            <person name="Tice H."/>
            <person name="Pitluck S."/>
            <person name="Saunders E."/>
            <person name="Brettin T."/>
            <person name="Bruce D."/>
            <person name="Han C."/>
            <person name="Tapia R."/>
            <person name="Gilna P."/>
            <person name="Schmutz J."/>
            <person name="Larimer F."/>
            <person name="Land M."/>
            <person name="Hauser L."/>
            <person name="Kyrpides N."/>
            <person name="Mikhailova N."/>
            <person name="Viollier P."/>
            <person name="Stephens C."/>
            <person name="Richardson P."/>
        </authorList>
    </citation>
    <scope>NUCLEOTIDE SEQUENCE [LARGE SCALE GENOMIC DNA]</scope>
    <source>
        <strain evidence="1 2">MCS10</strain>
    </source>
</reference>
<gene>
    <name evidence="1" type="ordered locus">Mmar10_2879</name>
</gene>
<organism evidence="1 2">
    <name type="scientific">Maricaulis maris (strain MCS10)</name>
    <name type="common">Caulobacter maris</name>
    <dbReference type="NCBI Taxonomy" id="394221"/>
    <lineage>
        <taxon>Bacteria</taxon>
        <taxon>Pseudomonadati</taxon>
        <taxon>Pseudomonadota</taxon>
        <taxon>Alphaproteobacteria</taxon>
        <taxon>Maricaulales</taxon>
        <taxon>Maricaulaceae</taxon>
        <taxon>Maricaulis</taxon>
    </lineage>
</organism>
<dbReference type="EMBL" id="CP000449">
    <property type="protein sequence ID" value="ABI67160.1"/>
    <property type="molecule type" value="Genomic_DNA"/>
</dbReference>
<dbReference type="Proteomes" id="UP000001964">
    <property type="component" value="Chromosome"/>
</dbReference>
<evidence type="ECO:0000313" key="2">
    <source>
        <dbReference type="Proteomes" id="UP000001964"/>
    </source>
</evidence>
<evidence type="ECO:0008006" key="3">
    <source>
        <dbReference type="Google" id="ProtNLM"/>
    </source>
</evidence>
<keyword evidence="2" id="KW-1185">Reference proteome</keyword>
<dbReference type="RefSeq" id="WP_011644804.1">
    <property type="nucleotide sequence ID" value="NC_008347.1"/>
</dbReference>
<dbReference type="AlphaFoldDB" id="Q0AKN3"/>